<dbReference type="PANTHER" id="PTHR24198">
    <property type="entry name" value="ANKYRIN REPEAT AND PROTEIN KINASE DOMAIN-CONTAINING PROTEIN"/>
    <property type="match status" value="1"/>
</dbReference>
<keyword evidence="7" id="KW-1185">Reference proteome</keyword>
<dbReference type="InterPro" id="IPR036770">
    <property type="entry name" value="Ankyrin_rpt-contain_sf"/>
</dbReference>
<evidence type="ECO:0000256" key="2">
    <source>
        <dbReference type="ARBA" id="ARBA00023043"/>
    </source>
</evidence>
<accession>A0A2H3C7N4</accession>
<feature type="region of interest" description="Disordered" evidence="4">
    <location>
        <begin position="575"/>
        <end position="649"/>
    </location>
</feature>
<dbReference type="Gene3D" id="1.25.40.20">
    <property type="entry name" value="Ankyrin repeat-containing domain"/>
    <property type="match status" value="3"/>
</dbReference>
<dbReference type="GO" id="GO:0006508">
    <property type="term" value="P:proteolysis"/>
    <property type="evidence" value="ECO:0007669"/>
    <property type="project" value="InterPro"/>
</dbReference>
<keyword evidence="2 3" id="KW-0040">ANK repeat</keyword>
<feature type="repeat" description="ANK" evidence="3">
    <location>
        <begin position="668"/>
        <end position="700"/>
    </location>
</feature>
<evidence type="ECO:0000259" key="5">
    <source>
        <dbReference type="PROSITE" id="PS50175"/>
    </source>
</evidence>
<feature type="repeat" description="ANK" evidence="3">
    <location>
        <begin position="1443"/>
        <end position="1465"/>
    </location>
</feature>
<dbReference type="Proteomes" id="UP000218334">
    <property type="component" value="Unassembled WGS sequence"/>
</dbReference>
<dbReference type="Pfam" id="PF12796">
    <property type="entry name" value="Ank_2"/>
    <property type="match status" value="2"/>
</dbReference>
<evidence type="ECO:0000256" key="4">
    <source>
        <dbReference type="SAM" id="MobiDB-lite"/>
    </source>
</evidence>
<feature type="domain" description="Peptidase A2" evidence="5">
    <location>
        <begin position="685"/>
        <end position="702"/>
    </location>
</feature>
<feature type="repeat" description="ANK" evidence="3">
    <location>
        <begin position="1477"/>
        <end position="1509"/>
    </location>
</feature>
<evidence type="ECO:0000256" key="1">
    <source>
        <dbReference type="ARBA" id="ARBA00022737"/>
    </source>
</evidence>
<feature type="repeat" description="ANK" evidence="3">
    <location>
        <begin position="547"/>
        <end position="579"/>
    </location>
</feature>
<dbReference type="STRING" id="1076256.A0A2H3C7N4"/>
<protein>
    <submittedName>
        <fullName evidence="6">Ankyrin</fullName>
    </submittedName>
</protein>
<dbReference type="SUPFAM" id="SSF48403">
    <property type="entry name" value="Ankyrin repeat"/>
    <property type="match status" value="2"/>
</dbReference>
<keyword evidence="1" id="KW-0677">Repeat</keyword>
<gene>
    <name evidence="6" type="ORF">ARMSODRAFT_1016110</name>
</gene>
<dbReference type="InterPro" id="IPR002110">
    <property type="entry name" value="Ankyrin_rpt"/>
</dbReference>
<dbReference type="PANTHER" id="PTHR24198:SF165">
    <property type="entry name" value="ANKYRIN REPEAT-CONTAINING PROTEIN-RELATED"/>
    <property type="match status" value="1"/>
</dbReference>
<proteinExistence type="predicted"/>
<evidence type="ECO:0000313" key="6">
    <source>
        <dbReference type="EMBL" id="PBK72133.1"/>
    </source>
</evidence>
<dbReference type="EMBL" id="KZ293422">
    <property type="protein sequence ID" value="PBK72133.1"/>
    <property type="molecule type" value="Genomic_DNA"/>
</dbReference>
<evidence type="ECO:0000256" key="3">
    <source>
        <dbReference type="PROSITE-ProRule" id="PRU00023"/>
    </source>
</evidence>
<reference evidence="7" key="1">
    <citation type="journal article" date="2017" name="Nat. Ecol. Evol.">
        <title>Genome expansion and lineage-specific genetic innovations in the forest pathogenic fungi Armillaria.</title>
        <authorList>
            <person name="Sipos G."/>
            <person name="Prasanna A.N."/>
            <person name="Walter M.C."/>
            <person name="O'Connor E."/>
            <person name="Balint B."/>
            <person name="Krizsan K."/>
            <person name="Kiss B."/>
            <person name="Hess J."/>
            <person name="Varga T."/>
            <person name="Slot J."/>
            <person name="Riley R."/>
            <person name="Boka B."/>
            <person name="Rigling D."/>
            <person name="Barry K."/>
            <person name="Lee J."/>
            <person name="Mihaltcheva S."/>
            <person name="LaButti K."/>
            <person name="Lipzen A."/>
            <person name="Waldron R."/>
            <person name="Moloney N.M."/>
            <person name="Sperisen C."/>
            <person name="Kredics L."/>
            <person name="Vagvoelgyi C."/>
            <person name="Patrignani A."/>
            <person name="Fitzpatrick D."/>
            <person name="Nagy I."/>
            <person name="Doyle S."/>
            <person name="Anderson J.B."/>
            <person name="Grigoriev I.V."/>
            <person name="Gueldener U."/>
            <person name="Muensterkoetter M."/>
            <person name="Nagy L.G."/>
        </authorList>
    </citation>
    <scope>NUCLEOTIDE SEQUENCE [LARGE SCALE GENOMIC DNA]</scope>
    <source>
        <strain evidence="7">28-4</strain>
    </source>
</reference>
<name>A0A2H3C7N4_9AGAR</name>
<dbReference type="PROSITE" id="PS50088">
    <property type="entry name" value="ANK_REPEAT"/>
    <property type="match status" value="4"/>
</dbReference>
<feature type="compositionally biased region" description="Acidic residues" evidence="4">
    <location>
        <begin position="595"/>
        <end position="632"/>
    </location>
</feature>
<organism evidence="6 7">
    <name type="scientific">Armillaria solidipes</name>
    <dbReference type="NCBI Taxonomy" id="1076256"/>
    <lineage>
        <taxon>Eukaryota</taxon>
        <taxon>Fungi</taxon>
        <taxon>Dikarya</taxon>
        <taxon>Basidiomycota</taxon>
        <taxon>Agaricomycotina</taxon>
        <taxon>Agaricomycetes</taxon>
        <taxon>Agaricomycetidae</taxon>
        <taxon>Agaricales</taxon>
        <taxon>Marasmiineae</taxon>
        <taxon>Physalacriaceae</taxon>
        <taxon>Armillaria</taxon>
    </lineage>
</organism>
<evidence type="ECO:0000313" key="7">
    <source>
        <dbReference type="Proteomes" id="UP000218334"/>
    </source>
</evidence>
<dbReference type="GO" id="GO:0004190">
    <property type="term" value="F:aspartic-type endopeptidase activity"/>
    <property type="evidence" value="ECO:0007669"/>
    <property type="project" value="InterPro"/>
</dbReference>
<dbReference type="PROSITE" id="PS50297">
    <property type="entry name" value="ANK_REP_REGION"/>
    <property type="match status" value="3"/>
</dbReference>
<dbReference type="InterPro" id="IPR001995">
    <property type="entry name" value="Peptidase_A2_cat"/>
</dbReference>
<sequence>MPQTTEAQSFLERLSSEISLDAVLKPSLDDEAELRHLFATDKTNERLNNPYVGLLNIFDAPENNVQKNIAYIMPLTEDNRRRSGDACMVPDMETFKKNWSIFTEGSLSQLLDWNNVVAAGGSVLACLTPLPESATVSKRATRKFYHSNAYPTSDVDLFLWGMTPEEAEVKIIKIYEAVRDSVPWDVTCIRTKHTVSIHSQYPYRSVQIVLRLYISPSEILTGFDIDAPCCAYDGEHVWANPRAIVAMMRQCNTVDMTRRSPSYEVRLAKYSSRAFEVYVPTLRREDIDPTIFERSIARIQGLARLLVLEKIKDGQTRDSFLQARRSLRGRPDANRGYYRRKRKYKGDLKSTEAISGLEMNDYDVTSLHIPYGPGWDARRIDKLVYQTDLGMNSTFNPKNKGRRLHRHAAFFGTVNECLNDCCEHCPEPIDKDERALREEEDKQYIRGRISFIEEDPGRQIMSGSFNPIDVGEWSEQVYIGPTDKVFTAIAAGDRGAVASLLKEEGMNVNCRDHVGRTALHVAILCKATDIACELIAAGARMSARLVDGRSALHLAAQYDLLPVLQKLLECSAKNQAKVEEKDNDTSAPTERPSSEDDWTSEDDGLVSLDDEFDGDDEDGDNDSDSDSDEDKDVECQSNNDKKQEPVDVFEDEQNTPDILDVNSPDWDLDFTPLDFAILFASEETVETLLDAGADITMVSKADDEDLACNIAERLLKAGAVSSIVNDGMRTAFHEAVAAGRTKLVSTLLRSDPKAISVLNFPFIQWNQVEFPLSVALSHKDYATLAVLLAYEAKLNFKEDDIFQAQLALSQTTRRQVYNVADTFKNVVAPIEIALAGRDYILKFLIAVGAEMNIGTKRSVQRYTQDKYSLLDWVRFAQSWTDKQIQAIDESNETSALAETRRTWCGFRDQLFADLKQAAESHKKNKRDEERFNYLDAKGYLADTESFLLSKGTKTWNEIFPDKPITNNDLDADALDNSGDKERYCQFPGIYYRHDYIPASLNASYDDLYEACFTGNNDKIQQLCLPPEGSEITNTLLSMSVHVVNPTSKWIHSSVCRRYGSHWDTVQLVYSIVGAQYQPKEKTKKFRTRRIVLEDDDSDVDSDYSDDTVDQDEPTFVDVASRPSAVKSETSQQLFLEETAEFPPNKDDSTQSNVHRRLVAWAVATDDMEAFTHLTKLYKYVKDGPIDVYGRILTEIVECDRPEMLDMCIRRSGHDISFVSVHSDEQEGFHHIANDESRVYMGLNVHGKKRKDLARESYPDADSSEDDPTPLLWQPALAGATKVVQYLGSRRPLEAYKFYSISHNAIKIRRTHDLEKVLYEWLEWKTNALGESPLTAAVLSNKFETIKAMFDLKSKRLAKSVIHNRTKFAGLNLLMIALETCCGTDVVDLLLARGVDPIGTDQIRGWNIFHIMAHKNLGNVVEHLLKKLSRDIIEILLCQISNERGGTPLHLAIKGGCKRIVKLFVDYTVANVLHRDIDGITPLHAAVKAGFSGIAKLIIDASPDEALHTENGVGETPLEIASLEYLTWKMKFHGNQCSFSSPELDNSVRMAPRRVPAALAEYLPKLRSAMADLAQAGKLTPGTLLSDELNAFASLLETKLAQASETTKKTEDDINQVEGIDRRATFAVIAEAVMKRPGQRRLVHLLDVQKSVQRCLATSRKPEEVARSLRDVDALEPVEDTERKEREDSLVVKALGWELEL</sequence>
<dbReference type="PROSITE" id="PS50175">
    <property type="entry name" value="ASP_PROT_RETROV"/>
    <property type="match status" value="1"/>
</dbReference>
<dbReference type="SMART" id="SM00248">
    <property type="entry name" value="ANK"/>
    <property type="match status" value="10"/>
</dbReference>